<proteinExistence type="predicted"/>
<gene>
    <name evidence="1" type="ORF">GT755_37680</name>
</gene>
<protein>
    <submittedName>
        <fullName evidence="1">Uncharacterized protein</fullName>
    </submittedName>
</protein>
<comment type="caution">
    <text evidence="1">The sequence shown here is derived from an EMBL/GenBank/DDBJ whole genome shotgun (WGS) entry which is preliminary data.</text>
</comment>
<evidence type="ECO:0000313" key="2">
    <source>
        <dbReference type="Proteomes" id="UP000479526"/>
    </source>
</evidence>
<evidence type="ECO:0000313" key="1">
    <source>
        <dbReference type="EMBL" id="NAS27387.1"/>
    </source>
</evidence>
<name>A0A7C9J8F0_9ACTN</name>
<organism evidence="1 2">
    <name type="scientific">Herbidospora solisilvae</name>
    <dbReference type="NCBI Taxonomy" id="2696284"/>
    <lineage>
        <taxon>Bacteria</taxon>
        <taxon>Bacillati</taxon>
        <taxon>Actinomycetota</taxon>
        <taxon>Actinomycetes</taxon>
        <taxon>Streptosporangiales</taxon>
        <taxon>Streptosporangiaceae</taxon>
        <taxon>Herbidospora</taxon>
    </lineage>
</organism>
<accession>A0A7C9J8F0</accession>
<keyword evidence="2" id="KW-1185">Reference proteome</keyword>
<reference evidence="1 2" key="1">
    <citation type="submission" date="2020-01" db="EMBL/GenBank/DDBJ databases">
        <title>Herbidospora sp. NEAU-GS84 nov., a novel actinomycete isolated from soil.</title>
        <authorList>
            <person name="Han L."/>
        </authorList>
    </citation>
    <scope>NUCLEOTIDE SEQUENCE [LARGE SCALE GENOMIC DNA]</scope>
    <source>
        <strain evidence="1 2">NEAU-GS84</strain>
    </source>
</reference>
<sequence>MALANGGALSIAEPTSPVRRIADLMRQLFPDCPSATIPIYNSVAEALECPSP</sequence>
<dbReference type="EMBL" id="WXEW01000016">
    <property type="protein sequence ID" value="NAS27387.1"/>
    <property type="molecule type" value="Genomic_DNA"/>
</dbReference>
<dbReference type="AlphaFoldDB" id="A0A7C9J8F0"/>
<dbReference type="Proteomes" id="UP000479526">
    <property type="component" value="Unassembled WGS sequence"/>
</dbReference>